<keyword evidence="2" id="KW-1133">Transmembrane helix</keyword>
<feature type="compositionally biased region" description="Low complexity" evidence="1">
    <location>
        <begin position="126"/>
        <end position="137"/>
    </location>
</feature>
<evidence type="ECO:0000313" key="4">
    <source>
        <dbReference type="Proteomes" id="UP000039865"/>
    </source>
</evidence>
<dbReference type="Proteomes" id="UP000039865">
    <property type="component" value="Unassembled WGS sequence"/>
</dbReference>
<name>A0A077ZVG1_STYLE</name>
<keyword evidence="2" id="KW-0812">Transmembrane</keyword>
<gene>
    <name evidence="3" type="primary">Contig9218.g9863</name>
    <name evidence="3" type="ORF">STYLEM_2602</name>
</gene>
<dbReference type="EMBL" id="CCKQ01002517">
    <property type="protein sequence ID" value="CDW73619.1"/>
    <property type="molecule type" value="Genomic_DNA"/>
</dbReference>
<evidence type="ECO:0000256" key="2">
    <source>
        <dbReference type="SAM" id="Phobius"/>
    </source>
</evidence>
<feature type="region of interest" description="Disordered" evidence="1">
    <location>
        <begin position="115"/>
        <end position="148"/>
    </location>
</feature>
<proteinExistence type="predicted"/>
<dbReference type="InParanoid" id="A0A077ZVG1"/>
<reference evidence="3 4" key="1">
    <citation type="submission" date="2014-06" db="EMBL/GenBank/DDBJ databases">
        <authorList>
            <person name="Swart Estienne"/>
        </authorList>
    </citation>
    <scope>NUCLEOTIDE SEQUENCE [LARGE SCALE GENOMIC DNA]</scope>
    <source>
        <strain evidence="3 4">130c</strain>
    </source>
</reference>
<protein>
    <submittedName>
        <fullName evidence="3">Uncharacterized protein</fullName>
    </submittedName>
</protein>
<feature type="compositionally biased region" description="Acidic residues" evidence="1">
    <location>
        <begin position="116"/>
        <end position="125"/>
    </location>
</feature>
<evidence type="ECO:0000313" key="3">
    <source>
        <dbReference type="EMBL" id="CDW73619.1"/>
    </source>
</evidence>
<keyword evidence="2" id="KW-0472">Membrane</keyword>
<evidence type="ECO:0000256" key="1">
    <source>
        <dbReference type="SAM" id="MobiDB-lite"/>
    </source>
</evidence>
<accession>A0A077ZVG1</accession>
<keyword evidence="4" id="KW-1185">Reference proteome</keyword>
<sequence>MEILQSKSDYFECELDPNEFRKPKVDHHQSYTETLQELPYKCYALLFTILYFVVSPVTLNQVYSKARKQYKKTRRNMRMKYVRVRKYGLFNSPQKQAKQDDFTGDTCFITDKMLSESEDESDNDEQYQQYSSKQSYESPKKYAGIFSA</sequence>
<organism evidence="3 4">
    <name type="scientific">Stylonychia lemnae</name>
    <name type="common">Ciliate</name>
    <dbReference type="NCBI Taxonomy" id="5949"/>
    <lineage>
        <taxon>Eukaryota</taxon>
        <taxon>Sar</taxon>
        <taxon>Alveolata</taxon>
        <taxon>Ciliophora</taxon>
        <taxon>Intramacronucleata</taxon>
        <taxon>Spirotrichea</taxon>
        <taxon>Stichotrichia</taxon>
        <taxon>Sporadotrichida</taxon>
        <taxon>Oxytrichidae</taxon>
        <taxon>Stylonychinae</taxon>
        <taxon>Stylonychia</taxon>
    </lineage>
</organism>
<dbReference type="AlphaFoldDB" id="A0A077ZVG1"/>
<feature type="transmembrane region" description="Helical" evidence="2">
    <location>
        <begin position="43"/>
        <end position="63"/>
    </location>
</feature>